<dbReference type="EMBL" id="JADOER010000017">
    <property type="protein sequence ID" value="MBT9313784.1"/>
    <property type="molecule type" value="Genomic_DNA"/>
</dbReference>
<evidence type="ECO:0000313" key="1">
    <source>
        <dbReference type="EMBL" id="MBT9313784.1"/>
    </source>
</evidence>
<organism evidence="1 2">
    <name type="scientific">Leptothoe kymatousa TAU-MAC 1615</name>
    <dbReference type="NCBI Taxonomy" id="2364775"/>
    <lineage>
        <taxon>Bacteria</taxon>
        <taxon>Bacillati</taxon>
        <taxon>Cyanobacteriota</taxon>
        <taxon>Cyanophyceae</taxon>
        <taxon>Nodosilineales</taxon>
        <taxon>Cymatolegaceae</taxon>
        <taxon>Leptothoe</taxon>
        <taxon>Leptothoe kymatousa</taxon>
    </lineage>
</organism>
<proteinExistence type="predicted"/>
<comment type="caution">
    <text evidence="1">The sequence shown here is derived from an EMBL/GenBank/DDBJ whole genome shotgun (WGS) entry which is preliminary data.</text>
</comment>
<accession>A0ABS5Y8U2</accession>
<dbReference type="RefSeq" id="WP_215619674.1">
    <property type="nucleotide sequence ID" value="NZ_JADOER010000017.1"/>
</dbReference>
<keyword evidence="2" id="KW-1185">Reference proteome</keyword>
<gene>
    <name evidence="1" type="ORF">IXB28_16355</name>
</gene>
<evidence type="ECO:0000313" key="2">
    <source>
        <dbReference type="Proteomes" id="UP001196661"/>
    </source>
</evidence>
<dbReference type="InterPro" id="IPR010328">
    <property type="entry name" value="DUF928"/>
</dbReference>
<name>A0ABS5Y8U2_9CYAN</name>
<reference evidence="1 2" key="1">
    <citation type="journal article" date="2021" name="Mar. Drugs">
        <title>Genome Reduction and Secondary Metabolism of the Marine Sponge-Associated Cyanobacterium Leptothoe.</title>
        <authorList>
            <person name="Konstantinou D."/>
            <person name="Popin R.V."/>
            <person name="Fewer D.P."/>
            <person name="Sivonen K."/>
            <person name="Gkelis S."/>
        </authorList>
    </citation>
    <scope>NUCLEOTIDE SEQUENCE [LARGE SCALE GENOMIC DNA]</scope>
    <source>
        <strain evidence="1 2">TAU-MAC 1615</strain>
    </source>
</reference>
<sequence length="307" mass="33612">MRAIIQSCWLKVVALLLLMGLSLGGMPSSAAALSVSGQELLVAPALKQNLDSSSPFASTIDIHHIPQVLAWFWIFRSPKSDTGELPETTSGGTRGKCNALSQKLTAIVPPLEKPIVDSEGHSKQSKALFGSTADASPKLWFYIPRLPADVEGAELMLQVRQDNEKNRDAIAQPIFIENIPRESGIFGLDLDTLDGSGIALAPEKLYSWYFSLVCYPERPSRNPSATGWIKYEPYDQRSGLDTLSNRQRIEKYINDGLWHDALTLAAKLHCQSDATGVNNADWTDLLKSIGLEDDVAQADILQCSGLF</sequence>
<protein>
    <submittedName>
        <fullName evidence="1">DUF928 domain-containing protein</fullName>
    </submittedName>
</protein>
<dbReference type="Pfam" id="PF06051">
    <property type="entry name" value="DUF928"/>
    <property type="match status" value="1"/>
</dbReference>
<dbReference type="Proteomes" id="UP001196661">
    <property type="component" value="Unassembled WGS sequence"/>
</dbReference>